<reference evidence="6 7" key="1">
    <citation type="journal article" date="2016" name="Nat. Commun.">
        <title>Thousands of microbial genomes shed light on interconnected biogeochemical processes in an aquifer system.</title>
        <authorList>
            <person name="Anantharaman K."/>
            <person name="Brown C.T."/>
            <person name="Hug L.A."/>
            <person name="Sharon I."/>
            <person name="Castelle C.J."/>
            <person name="Probst A.J."/>
            <person name="Thomas B.C."/>
            <person name="Singh A."/>
            <person name="Wilkins M.J."/>
            <person name="Karaoz U."/>
            <person name="Brodie E.L."/>
            <person name="Williams K.H."/>
            <person name="Hubbard S.S."/>
            <person name="Banfield J.F."/>
        </authorList>
    </citation>
    <scope>NUCLEOTIDE SEQUENCE [LARGE SCALE GENOMIC DNA]</scope>
</reference>
<feature type="binding site" evidence="5">
    <location>
        <position position="155"/>
    </location>
    <ligand>
        <name>Fe cation</name>
        <dbReference type="ChEBI" id="CHEBI:24875"/>
    </ligand>
</feature>
<dbReference type="FunFam" id="3.90.45.10:FF:000003">
    <property type="entry name" value="Peptide deformylase"/>
    <property type="match status" value="1"/>
</dbReference>
<evidence type="ECO:0000313" key="6">
    <source>
        <dbReference type="EMBL" id="OGB84866.1"/>
    </source>
</evidence>
<comment type="cofactor">
    <cofactor evidence="5">
        <name>Fe(2+)</name>
        <dbReference type="ChEBI" id="CHEBI:29033"/>
    </cofactor>
    <text evidence="5">Binds 1 Fe(2+) ion.</text>
</comment>
<gene>
    <name evidence="5" type="primary">def</name>
    <name evidence="6" type="ORF">A2994_01625</name>
</gene>
<evidence type="ECO:0000256" key="1">
    <source>
        <dbReference type="ARBA" id="ARBA00010759"/>
    </source>
</evidence>
<organism evidence="6 7">
    <name type="scientific">candidate division Kazan bacterium RIFCSPLOWO2_01_FULL_48_13</name>
    <dbReference type="NCBI Taxonomy" id="1798539"/>
    <lineage>
        <taxon>Bacteria</taxon>
        <taxon>Bacteria division Kazan-3B-28</taxon>
    </lineage>
</organism>
<feature type="binding site" evidence="5">
    <location>
        <position position="151"/>
    </location>
    <ligand>
        <name>Fe cation</name>
        <dbReference type="ChEBI" id="CHEBI:24875"/>
    </ligand>
</feature>
<name>A0A1F4PMP7_UNCK3</name>
<comment type="catalytic activity">
    <reaction evidence="5">
        <text>N-terminal N-formyl-L-methionyl-[peptide] + H2O = N-terminal L-methionyl-[peptide] + formate</text>
        <dbReference type="Rhea" id="RHEA:24420"/>
        <dbReference type="Rhea" id="RHEA-COMP:10639"/>
        <dbReference type="Rhea" id="RHEA-COMP:10640"/>
        <dbReference type="ChEBI" id="CHEBI:15377"/>
        <dbReference type="ChEBI" id="CHEBI:15740"/>
        <dbReference type="ChEBI" id="CHEBI:49298"/>
        <dbReference type="ChEBI" id="CHEBI:64731"/>
        <dbReference type="EC" id="3.5.1.88"/>
    </reaction>
</comment>
<dbReference type="EC" id="3.5.1.88" evidence="5"/>
<evidence type="ECO:0000256" key="4">
    <source>
        <dbReference type="ARBA" id="ARBA00022917"/>
    </source>
</evidence>
<dbReference type="AlphaFoldDB" id="A0A1F4PMP7"/>
<dbReference type="SUPFAM" id="SSF56420">
    <property type="entry name" value="Peptide deformylase"/>
    <property type="match status" value="1"/>
</dbReference>
<dbReference type="Pfam" id="PF01327">
    <property type="entry name" value="Pep_deformylase"/>
    <property type="match status" value="1"/>
</dbReference>
<dbReference type="EMBL" id="METE01000020">
    <property type="protein sequence ID" value="OGB84866.1"/>
    <property type="molecule type" value="Genomic_DNA"/>
</dbReference>
<evidence type="ECO:0000313" key="7">
    <source>
        <dbReference type="Proteomes" id="UP000179010"/>
    </source>
</evidence>
<dbReference type="InterPro" id="IPR023635">
    <property type="entry name" value="Peptide_deformylase"/>
</dbReference>
<comment type="similarity">
    <text evidence="1 5">Belongs to the polypeptide deformylase family.</text>
</comment>
<evidence type="ECO:0000256" key="5">
    <source>
        <dbReference type="HAMAP-Rule" id="MF_00163"/>
    </source>
</evidence>
<proteinExistence type="inferred from homology"/>
<dbReference type="PANTHER" id="PTHR10458">
    <property type="entry name" value="PEPTIDE DEFORMYLASE"/>
    <property type="match status" value="1"/>
</dbReference>
<dbReference type="Gene3D" id="3.90.45.10">
    <property type="entry name" value="Peptide deformylase"/>
    <property type="match status" value="1"/>
</dbReference>
<dbReference type="PRINTS" id="PR01576">
    <property type="entry name" value="PDEFORMYLASE"/>
</dbReference>
<keyword evidence="2 5" id="KW-0479">Metal-binding</keyword>
<dbReference type="InterPro" id="IPR036821">
    <property type="entry name" value="Peptide_deformylase_sf"/>
</dbReference>
<feature type="binding site" evidence="5">
    <location>
        <position position="109"/>
    </location>
    <ligand>
        <name>Fe cation</name>
        <dbReference type="ChEBI" id="CHEBI:24875"/>
    </ligand>
</feature>
<dbReference type="GO" id="GO:0042586">
    <property type="term" value="F:peptide deformylase activity"/>
    <property type="evidence" value="ECO:0007669"/>
    <property type="project" value="UniProtKB-UniRule"/>
</dbReference>
<dbReference type="PIRSF" id="PIRSF004749">
    <property type="entry name" value="Pep_def"/>
    <property type="match status" value="1"/>
</dbReference>
<dbReference type="PANTHER" id="PTHR10458:SF22">
    <property type="entry name" value="PEPTIDE DEFORMYLASE"/>
    <property type="match status" value="1"/>
</dbReference>
<evidence type="ECO:0000256" key="2">
    <source>
        <dbReference type="ARBA" id="ARBA00022723"/>
    </source>
</evidence>
<dbReference type="HAMAP" id="MF_00163">
    <property type="entry name" value="Pep_deformylase"/>
    <property type="match status" value="1"/>
</dbReference>
<comment type="caution">
    <text evidence="6">The sequence shown here is derived from an EMBL/GenBank/DDBJ whole genome shotgun (WGS) entry which is preliminary data.</text>
</comment>
<keyword evidence="3 5" id="KW-0378">Hydrolase</keyword>
<dbReference type="GO" id="GO:0006412">
    <property type="term" value="P:translation"/>
    <property type="evidence" value="ECO:0007669"/>
    <property type="project" value="UniProtKB-UniRule"/>
</dbReference>
<dbReference type="Proteomes" id="UP000179010">
    <property type="component" value="Unassembled WGS sequence"/>
</dbReference>
<evidence type="ECO:0000256" key="3">
    <source>
        <dbReference type="ARBA" id="ARBA00022801"/>
    </source>
</evidence>
<dbReference type="CDD" id="cd00487">
    <property type="entry name" value="Pep_deformylase"/>
    <property type="match status" value="1"/>
</dbReference>
<keyword evidence="5" id="KW-0408">Iron</keyword>
<dbReference type="GO" id="GO:0046872">
    <property type="term" value="F:metal ion binding"/>
    <property type="evidence" value="ECO:0007669"/>
    <property type="project" value="UniProtKB-KW"/>
</dbReference>
<feature type="active site" evidence="5">
    <location>
        <position position="152"/>
    </location>
</feature>
<sequence>MKRKIVLYTSPLLRKKSVKVARVDAATKKLVRDMVDTMRTDFGVGLSAPQIGIFKRVITYEYINPSGPEPLGRRPSGSLETFPNIPLRALINPEIVHFSKTTEVGEEGCLSFPNLYGDVRRSKKIKVKALDIEGKHIEFEAKGLEARVIQHEVDHLDGILFVDRLGKDKRLYTYK</sequence>
<keyword evidence="4 5" id="KW-0648">Protein biosynthesis</keyword>
<dbReference type="NCBIfam" id="NF001159">
    <property type="entry name" value="PRK00150.1-3"/>
    <property type="match status" value="1"/>
</dbReference>
<dbReference type="STRING" id="1798539.A2994_01625"/>
<protein>
    <recommendedName>
        <fullName evidence="5">Peptide deformylase</fullName>
        <shortName evidence="5">PDF</shortName>
        <ecNumber evidence="5">3.5.1.88</ecNumber>
    </recommendedName>
    <alternativeName>
        <fullName evidence="5">Polypeptide deformylase</fullName>
    </alternativeName>
</protein>
<comment type="function">
    <text evidence="5">Removes the formyl group from the N-terminal Met of newly synthesized proteins. Requires at least a dipeptide for an efficient rate of reaction. N-terminal L-methionine is a prerequisite for activity but the enzyme has broad specificity at other positions.</text>
</comment>
<accession>A0A1F4PMP7</accession>